<dbReference type="InParanoid" id="N1J593"/>
<proteinExistence type="predicted"/>
<evidence type="ECO:0000313" key="3">
    <source>
        <dbReference type="Proteomes" id="UP000015441"/>
    </source>
</evidence>
<dbReference type="OrthoDB" id="3615335at2759"/>
<name>N1J593_BLUG1</name>
<accession>N1J593</accession>
<dbReference type="EMBL" id="CAUH01000695">
    <property type="protein sequence ID" value="CCU74880.1"/>
    <property type="molecule type" value="Genomic_DNA"/>
</dbReference>
<evidence type="ECO:0000313" key="2">
    <source>
        <dbReference type="EMBL" id="CCU74880.1"/>
    </source>
</evidence>
<protein>
    <submittedName>
        <fullName evidence="2">Uncharacterized protein</fullName>
    </submittedName>
</protein>
<evidence type="ECO:0000256" key="1">
    <source>
        <dbReference type="SAM" id="MobiDB-lite"/>
    </source>
</evidence>
<sequence length="321" mass="35577">MSPHLGPGAPFKNRKIFSTGSMNPPTPPFPLNLRSSSSSIVRTPREAARGEVYASAPPGLETPTTLGLSMAHHQTSSSAPQREKSFEATESHQMHVKNGVTDIGKILDDWVKSQMGLQKAVNLDIARILAIQFESFIVGNVISSSKLTIPLSHSGGKDNQVRHALHSASKTTPASYHRSLEIRLAKRSKRRGKRHGNRLIRHNDDRRILVFIDAPTRYSRADQYALRMTLCEEVEGLTLADIPSITPTSTGWSIALLFTKVRDLFSTENRTKIILKIMHGTEAHQLQRWLNYAVPDVPNAVLSPSRKLTIITIGLIEEVFA</sequence>
<comment type="caution">
    <text evidence="2">The sequence shown here is derived from an EMBL/GenBank/DDBJ whole genome shotgun (WGS) entry which is preliminary data.</text>
</comment>
<dbReference type="HOGENOM" id="CLU_865959_0_0_1"/>
<gene>
    <name evidence="2" type="ORF">BGHDH14_bgh04991</name>
</gene>
<organism evidence="2 3">
    <name type="scientific">Blumeria graminis f. sp. hordei (strain DH14)</name>
    <name type="common">Barley powdery mildew</name>
    <name type="synonym">Oidium monilioides f. sp. hordei</name>
    <dbReference type="NCBI Taxonomy" id="546991"/>
    <lineage>
        <taxon>Eukaryota</taxon>
        <taxon>Fungi</taxon>
        <taxon>Dikarya</taxon>
        <taxon>Ascomycota</taxon>
        <taxon>Pezizomycotina</taxon>
        <taxon>Leotiomycetes</taxon>
        <taxon>Erysiphales</taxon>
        <taxon>Erysiphaceae</taxon>
        <taxon>Blumeria</taxon>
        <taxon>Blumeria hordei</taxon>
    </lineage>
</organism>
<dbReference type="Proteomes" id="UP000015441">
    <property type="component" value="Unassembled WGS sequence"/>
</dbReference>
<keyword evidence="3" id="KW-1185">Reference proteome</keyword>
<dbReference type="eggNOG" id="ENOG502TFB8">
    <property type="taxonomic scope" value="Eukaryota"/>
</dbReference>
<reference evidence="2 3" key="1">
    <citation type="journal article" date="2010" name="Science">
        <title>Genome expansion and gene loss in powdery mildew fungi reveal tradeoffs in extreme parasitism.</title>
        <authorList>
            <person name="Spanu P.D."/>
            <person name="Abbott J.C."/>
            <person name="Amselem J."/>
            <person name="Burgis T.A."/>
            <person name="Soanes D.M."/>
            <person name="Stueber K."/>
            <person name="Ver Loren van Themaat E."/>
            <person name="Brown J.K.M."/>
            <person name="Butcher S.A."/>
            <person name="Gurr S.J."/>
            <person name="Lebrun M.-H."/>
            <person name="Ridout C.J."/>
            <person name="Schulze-Lefert P."/>
            <person name="Talbot N.J."/>
            <person name="Ahmadinejad N."/>
            <person name="Ametz C."/>
            <person name="Barton G.R."/>
            <person name="Benjdia M."/>
            <person name="Bidzinski P."/>
            <person name="Bindschedler L.V."/>
            <person name="Both M."/>
            <person name="Brewer M.T."/>
            <person name="Cadle-Davidson L."/>
            <person name="Cadle-Davidson M.M."/>
            <person name="Collemare J."/>
            <person name="Cramer R."/>
            <person name="Frenkel O."/>
            <person name="Godfrey D."/>
            <person name="Harriman J."/>
            <person name="Hoede C."/>
            <person name="King B.C."/>
            <person name="Klages S."/>
            <person name="Kleemann J."/>
            <person name="Knoll D."/>
            <person name="Koti P.S."/>
            <person name="Kreplak J."/>
            <person name="Lopez-Ruiz F.J."/>
            <person name="Lu X."/>
            <person name="Maekawa T."/>
            <person name="Mahanil S."/>
            <person name="Micali C."/>
            <person name="Milgroom M.G."/>
            <person name="Montana G."/>
            <person name="Noir S."/>
            <person name="O'Connell R.J."/>
            <person name="Oberhaensli S."/>
            <person name="Parlange F."/>
            <person name="Pedersen C."/>
            <person name="Quesneville H."/>
            <person name="Reinhardt R."/>
            <person name="Rott M."/>
            <person name="Sacristan S."/>
            <person name="Schmidt S.M."/>
            <person name="Schoen M."/>
            <person name="Skamnioti P."/>
            <person name="Sommer H."/>
            <person name="Stephens A."/>
            <person name="Takahara H."/>
            <person name="Thordal-Christensen H."/>
            <person name="Vigouroux M."/>
            <person name="Wessling R."/>
            <person name="Wicker T."/>
            <person name="Panstruga R."/>
        </authorList>
    </citation>
    <scope>NUCLEOTIDE SEQUENCE [LARGE SCALE GENOMIC DNA]</scope>
    <source>
        <strain evidence="2">DH14</strain>
    </source>
</reference>
<dbReference type="AlphaFoldDB" id="N1J593"/>
<feature type="region of interest" description="Disordered" evidence="1">
    <location>
        <begin position="1"/>
        <end position="25"/>
    </location>
</feature>